<evidence type="ECO:0000256" key="8">
    <source>
        <dbReference type="SAM" id="Phobius"/>
    </source>
</evidence>
<accession>A0AAE1IT83</accession>
<comment type="subcellular location">
    <subcellularLocation>
        <location evidence="1">Endomembrane system</location>
    </subcellularLocation>
</comment>
<feature type="transmembrane region" description="Helical" evidence="8">
    <location>
        <begin position="310"/>
        <end position="329"/>
    </location>
</feature>
<evidence type="ECO:0000256" key="7">
    <source>
        <dbReference type="ARBA" id="ARBA00023316"/>
    </source>
</evidence>
<proteinExistence type="predicted"/>
<feature type="transmembrane region" description="Helical" evidence="8">
    <location>
        <begin position="194"/>
        <end position="215"/>
    </location>
</feature>
<name>A0AAE1IT83_9FABA</name>
<feature type="transmembrane region" description="Helical" evidence="8">
    <location>
        <begin position="281"/>
        <end position="298"/>
    </location>
</feature>
<comment type="caution">
    <text evidence="9">The sequence shown here is derived from an EMBL/GenBank/DDBJ whole genome shotgun (WGS) entry which is preliminary data.</text>
</comment>
<dbReference type="Proteomes" id="UP001293593">
    <property type="component" value="Unassembled WGS sequence"/>
</dbReference>
<evidence type="ECO:0000256" key="3">
    <source>
        <dbReference type="ARBA" id="ARBA00022679"/>
    </source>
</evidence>
<reference evidence="9" key="1">
    <citation type="submission" date="2023-10" db="EMBL/GenBank/DDBJ databases">
        <title>Chromosome-level genome of the transformable northern wattle, Acacia crassicarpa.</title>
        <authorList>
            <person name="Massaro I."/>
            <person name="Sinha N.R."/>
            <person name="Poethig S."/>
            <person name="Leichty A.R."/>
        </authorList>
    </citation>
    <scope>NUCLEOTIDE SEQUENCE</scope>
    <source>
        <strain evidence="9">Acra3RX</strain>
        <tissue evidence="9">Leaf</tissue>
    </source>
</reference>
<organism evidence="9 10">
    <name type="scientific">Acacia crassicarpa</name>
    <name type="common">northern wattle</name>
    <dbReference type="NCBI Taxonomy" id="499986"/>
    <lineage>
        <taxon>Eukaryota</taxon>
        <taxon>Viridiplantae</taxon>
        <taxon>Streptophyta</taxon>
        <taxon>Embryophyta</taxon>
        <taxon>Tracheophyta</taxon>
        <taxon>Spermatophyta</taxon>
        <taxon>Magnoliopsida</taxon>
        <taxon>eudicotyledons</taxon>
        <taxon>Gunneridae</taxon>
        <taxon>Pentapetalae</taxon>
        <taxon>rosids</taxon>
        <taxon>fabids</taxon>
        <taxon>Fabales</taxon>
        <taxon>Fabaceae</taxon>
        <taxon>Caesalpinioideae</taxon>
        <taxon>mimosoid clade</taxon>
        <taxon>Acacieae</taxon>
        <taxon>Acacia</taxon>
    </lineage>
</organism>
<dbReference type="AlphaFoldDB" id="A0AAE1IT83"/>
<dbReference type="InterPro" id="IPR005150">
    <property type="entry name" value="Cellulose_synth"/>
</dbReference>
<evidence type="ECO:0000256" key="2">
    <source>
        <dbReference type="ARBA" id="ARBA00022676"/>
    </source>
</evidence>
<keyword evidence="3" id="KW-0808">Transferase</keyword>
<dbReference type="Pfam" id="PF03552">
    <property type="entry name" value="Cellulose_synt"/>
    <property type="match status" value="1"/>
</dbReference>
<dbReference type="EMBL" id="JAWXYG010000013">
    <property type="protein sequence ID" value="KAK4255329.1"/>
    <property type="molecule type" value="Genomic_DNA"/>
</dbReference>
<gene>
    <name evidence="9" type="ORF">QN277_008341</name>
</gene>
<dbReference type="GO" id="GO:0012505">
    <property type="term" value="C:endomembrane system"/>
    <property type="evidence" value="ECO:0007669"/>
    <property type="project" value="UniProtKB-SubCell"/>
</dbReference>
<evidence type="ECO:0008006" key="11">
    <source>
        <dbReference type="Google" id="ProtNLM"/>
    </source>
</evidence>
<feature type="transmembrane region" description="Helical" evidence="8">
    <location>
        <begin position="249"/>
        <end position="269"/>
    </location>
</feature>
<keyword evidence="2" id="KW-0328">Glycosyltransferase</keyword>
<dbReference type="GO" id="GO:0030244">
    <property type="term" value="P:cellulose biosynthetic process"/>
    <property type="evidence" value="ECO:0007669"/>
    <property type="project" value="InterPro"/>
</dbReference>
<dbReference type="GO" id="GO:0016020">
    <property type="term" value="C:membrane"/>
    <property type="evidence" value="ECO:0007669"/>
    <property type="project" value="InterPro"/>
</dbReference>
<keyword evidence="4 8" id="KW-0812">Transmembrane</keyword>
<evidence type="ECO:0000256" key="1">
    <source>
        <dbReference type="ARBA" id="ARBA00004308"/>
    </source>
</evidence>
<feature type="transmembrane region" description="Helical" evidence="8">
    <location>
        <begin position="157"/>
        <end position="173"/>
    </location>
</feature>
<evidence type="ECO:0000256" key="6">
    <source>
        <dbReference type="ARBA" id="ARBA00023136"/>
    </source>
</evidence>
<keyword evidence="7" id="KW-0961">Cell wall biogenesis/degradation</keyword>
<dbReference type="GO" id="GO:0016760">
    <property type="term" value="F:cellulose synthase (UDP-forming) activity"/>
    <property type="evidence" value="ECO:0007669"/>
    <property type="project" value="InterPro"/>
</dbReference>
<evidence type="ECO:0000313" key="10">
    <source>
        <dbReference type="Proteomes" id="UP001293593"/>
    </source>
</evidence>
<dbReference type="PANTHER" id="PTHR13301">
    <property type="entry name" value="X-BOX TRANSCRIPTION FACTOR-RELATED"/>
    <property type="match status" value="1"/>
</dbReference>
<sequence length="330" mass="36765">MKTYSSTNTVSPCQFLEAAHHVATCDYEYGTAWGNQVGWLYGWLSEDVLTGLIIHRRGWKSECCTPEPIAFTGCAPGGSISTMTQQKIWASGLLVNLLGPQSPVLGFLFGKIQFRQVLAYMWITNWALRSVPELCYALLPPYCIITNSTFLSKGPCVWILVSLFVVYNVYTLIEYKAIGQSTRAWWNNQRMKRITTTTAWFLGFVSAMVKLVGIYDTVFEITQKEPPSDSDSNNDLENAGMFSFDESPVFMVGTTILMVQLTALGMKLWNLLGGSLKDESGNGEVFCCAYMVVCYWPFLDGLFGKGNHGIPSSTILKSATMTLLFLLFCT</sequence>
<keyword evidence="10" id="KW-1185">Reference proteome</keyword>
<keyword evidence="6 8" id="KW-0472">Membrane</keyword>
<evidence type="ECO:0000256" key="4">
    <source>
        <dbReference type="ARBA" id="ARBA00022692"/>
    </source>
</evidence>
<dbReference type="GO" id="GO:0071555">
    <property type="term" value="P:cell wall organization"/>
    <property type="evidence" value="ECO:0007669"/>
    <property type="project" value="UniProtKB-KW"/>
</dbReference>
<keyword evidence="5 8" id="KW-1133">Transmembrane helix</keyword>
<protein>
    <recommendedName>
        <fullName evidence="11">Cellulose synthase</fullName>
    </recommendedName>
</protein>
<evidence type="ECO:0000256" key="5">
    <source>
        <dbReference type="ARBA" id="ARBA00022989"/>
    </source>
</evidence>
<evidence type="ECO:0000313" key="9">
    <source>
        <dbReference type="EMBL" id="KAK4255329.1"/>
    </source>
</evidence>